<gene>
    <name evidence="2" type="ORF">F2Q65_01330</name>
</gene>
<accession>A0A5M8FVP3</accession>
<keyword evidence="3" id="KW-1185">Reference proteome</keyword>
<dbReference type="AlphaFoldDB" id="A0A5M8FVP3"/>
<dbReference type="RefSeq" id="WP_150089598.1">
    <property type="nucleotide sequence ID" value="NZ_VWXX01000001.1"/>
</dbReference>
<evidence type="ECO:0000313" key="2">
    <source>
        <dbReference type="EMBL" id="KAA6187901.1"/>
    </source>
</evidence>
<reference evidence="2 3" key="1">
    <citation type="submission" date="2019-09" db="EMBL/GenBank/DDBJ databases">
        <title>Whole-genome sequence of the purple sulfur bacterium Thiohalocapsa marina DSM 19078.</title>
        <authorList>
            <person name="Kyndt J.A."/>
            <person name="Meyer T.E."/>
        </authorList>
    </citation>
    <scope>NUCLEOTIDE SEQUENCE [LARGE SCALE GENOMIC DNA]</scope>
    <source>
        <strain evidence="2 3">DSM 19078</strain>
    </source>
</reference>
<dbReference type="OrthoDB" id="6383290at2"/>
<evidence type="ECO:0000313" key="3">
    <source>
        <dbReference type="Proteomes" id="UP000322981"/>
    </source>
</evidence>
<sequence>MAKASSPQKRSFSKPVLDQTLTIHSQNAQYVLQRGHSFLLVVRALYALSVVLRIIGEDAEMDQIEALVSERIETVAKRLQDEHARLKALADEEGGVPIPRYTHPRAVTLQLSSPQLAQYVRLVLLLDKTLMLLDGLWFAGVLSNKQRKNATHDSRRLVYGLGRSLIDLERRARDSALRAGKQAELQAADEAVTVLATGSLVDGHDEAQDLEQPPAETAAPTEIERSAEDAQVQDDAEPEAQAHHSAIQ</sequence>
<evidence type="ECO:0008006" key="4">
    <source>
        <dbReference type="Google" id="ProtNLM"/>
    </source>
</evidence>
<comment type="caution">
    <text evidence="2">The sequence shown here is derived from an EMBL/GenBank/DDBJ whole genome shotgun (WGS) entry which is preliminary data.</text>
</comment>
<dbReference type="EMBL" id="VWXX01000001">
    <property type="protein sequence ID" value="KAA6187901.1"/>
    <property type="molecule type" value="Genomic_DNA"/>
</dbReference>
<organism evidence="2 3">
    <name type="scientific">Thiohalocapsa marina</name>
    <dbReference type="NCBI Taxonomy" id="424902"/>
    <lineage>
        <taxon>Bacteria</taxon>
        <taxon>Pseudomonadati</taxon>
        <taxon>Pseudomonadota</taxon>
        <taxon>Gammaproteobacteria</taxon>
        <taxon>Chromatiales</taxon>
        <taxon>Chromatiaceae</taxon>
        <taxon>Thiohalocapsa</taxon>
    </lineage>
</organism>
<evidence type="ECO:0000256" key="1">
    <source>
        <dbReference type="SAM" id="MobiDB-lite"/>
    </source>
</evidence>
<protein>
    <recommendedName>
        <fullName evidence="4">DUF1845 domain-containing protein</fullName>
    </recommendedName>
</protein>
<feature type="region of interest" description="Disordered" evidence="1">
    <location>
        <begin position="202"/>
        <end position="248"/>
    </location>
</feature>
<proteinExistence type="predicted"/>
<dbReference type="Proteomes" id="UP000322981">
    <property type="component" value="Unassembled WGS sequence"/>
</dbReference>
<name>A0A5M8FVP3_9GAMM</name>